<protein>
    <recommendedName>
        <fullName evidence="3">Clp amino terminal domain-containing protein, pathogenicity island component</fullName>
    </recommendedName>
</protein>
<dbReference type="AlphaFoldDB" id="A0A239LL59"/>
<dbReference type="SUPFAM" id="SSF81923">
    <property type="entry name" value="Double Clp-N motif"/>
    <property type="match status" value="1"/>
</dbReference>
<evidence type="ECO:0008006" key="3">
    <source>
        <dbReference type="Google" id="ProtNLM"/>
    </source>
</evidence>
<dbReference type="Proteomes" id="UP000198318">
    <property type="component" value="Unassembled WGS sequence"/>
</dbReference>
<dbReference type="EMBL" id="FZOR01000023">
    <property type="protein sequence ID" value="SNT31201.1"/>
    <property type="molecule type" value="Genomic_DNA"/>
</dbReference>
<accession>A0A239LL59</accession>
<proteinExistence type="predicted"/>
<reference evidence="1 2" key="1">
    <citation type="submission" date="2017-06" db="EMBL/GenBank/DDBJ databases">
        <authorList>
            <person name="Kim H.J."/>
            <person name="Triplett B.A."/>
        </authorList>
    </citation>
    <scope>NUCLEOTIDE SEQUENCE [LARGE SCALE GENOMIC DNA]</scope>
    <source>
        <strain evidence="1 2">DSM 44715</strain>
    </source>
</reference>
<sequence length="180" mass="19050">MTMLDRFAPDARRTVVRAGRLAVESERACLTDAFLLAALAEARPVGAAPDDVGAAAGARPGRDRELLATLGIDLDEVRRRVGEATAARADDPALWTLRRAPLHPLRVTLAGPSTAIVLDESARKAVEVAFWAARRAHRAHAGLDDLLWGLLADGAGGAVGVLRDLGVDRGALWADLRRAA</sequence>
<dbReference type="RefSeq" id="WP_089328126.1">
    <property type="nucleotide sequence ID" value="NZ_FZOR01000023.1"/>
</dbReference>
<organism evidence="1 2">
    <name type="scientific">Actinomadura meyerae</name>
    <dbReference type="NCBI Taxonomy" id="240840"/>
    <lineage>
        <taxon>Bacteria</taxon>
        <taxon>Bacillati</taxon>
        <taxon>Actinomycetota</taxon>
        <taxon>Actinomycetes</taxon>
        <taxon>Streptosporangiales</taxon>
        <taxon>Thermomonosporaceae</taxon>
        <taxon>Actinomadura</taxon>
    </lineage>
</organism>
<gene>
    <name evidence="1" type="ORF">SAMN05443665_102344</name>
</gene>
<dbReference type="OrthoDB" id="3479883at2"/>
<dbReference type="InterPro" id="IPR036628">
    <property type="entry name" value="Clp_N_dom_sf"/>
</dbReference>
<keyword evidence="2" id="KW-1185">Reference proteome</keyword>
<name>A0A239LL59_9ACTN</name>
<evidence type="ECO:0000313" key="1">
    <source>
        <dbReference type="EMBL" id="SNT31201.1"/>
    </source>
</evidence>
<evidence type="ECO:0000313" key="2">
    <source>
        <dbReference type="Proteomes" id="UP000198318"/>
    </source>
</evidence>
<dbReference type="Gene3D" id="1.10.1780.10">
    <property type="entry name" value="Clp, N-terminal domain"/>
    <property type="match status" value="1"/>
</dbReference>